<accession>A0AA48RAZ2</accession>
<dbReference type="AlphaFoldDB" id="A0AA48RAZ2"/>
<keyword evidence="1" id="KW-0812">Transmembrane</keyword>
<organism evidence="2">
    <name type="scientific">freshwater sediment metagenome</name>
    <dbReference type="NCBI Taxonomy" id="556182"/>
    <lineage>
        <taxon>unclassified sequences</taxon>
        <taxon>metagenomes</taxon>
        <taxon>ecological metagenomes</taxon>
    </lineage>
</organism>
<sequence>MPRRFLTKSLRCDVGESGVLRQNAPAPYLAQGRKRMKKETINGATLAIAAVSIALAGTAPAAKAETTAARVHCLGVNSCKGKSDCHTPKNACKGMNSCKGQGWLYKESAQACTDAGGKVLD</sequence>
<name>A0AA48RAZ2_9ZZZZ</name>
<protein>
    <submittedName>
        <fullName evidence="2">Uncharacterized protein</fullName>
    </submittedName>
</protein>
<gene>
    <name evidence="2" type="ORF">AMST5_04310</name>
</gene>
<dbReference type="EMBL" id="OY288114">
    <property type="protein sequence ID" value="CAJ0893508.1"/>
    <property type="molecule type" value="Genomic_DNA"/>
</dbReference>
<evidence type="ECO:0000256" key="1">
    <source>
        <dbReference type="SAM" id="Phobius"/>
    </source>
</evidence>
<feature type="transmembrane region" description="Helical" evidence="1">
    <location>
        <begin position="41"/>
        <end position="62"/>
    </location>
</feature>
<keyword evidence="1" id="KW-0472">Membrane</keyword>
<evidence type="ECO:0000313" key="2">
    <source>
        <dbReference type="EMBL" id="CAJ0893508.1"/>
    </source>
</evidence>
<proteinExistence type="predicted"/>
<reference evidence="2" key="1">
    <citation type="submission" date="2023-07" db="EMBL/GenBank/DDBJ databases">
        <authorList>
            <person name="Pelsma A.J. K."/>
        </authorList>
    </citation>
    <scope>NUCLEOTIDE SEQUENCE</scope>
</reference>
<keyword evidence="1" id="KW-1133">Transmembrane helix</keyword>